<feature type="compositionally biased region" description="Basic and acidic residues" evidence="1">
    <location>
        <begin position="90"/>
        <end position="101"/>
    </location>
</feature>
<keyword evidence="3" id="KW-1185">Reference proteome</keyword>
<dbReference type="EnsemblPlants" id="evm.model.09.893">
    <property type="protein sequence ID" value="cds.evm.model.09.893"/>
    <property type="gene ID" value="evm.TU.09.893"/>
</dbReference>
<proteinExistence type="predicted"/>
<organism evidence="2 3">
    <name type="scientific">Cannabis sativa</name>
    <name type="common">Hemp</name>
    <name type="synonym">Marijuana</name>
    <dbReference type="NCBI Taxonomy" id="3483"/>
    <lineage>
        <taxon>Eukaryota</taxon>
        <taxon>Viridiplantae</taxon>
        <taxon>Streptophyta</taxon>
        <taxon>Embryophyta</taxon>
        <taxon>Tracheophyta</taxon>
        <taxon>Spermatophyta</taxon>
        <taxon>Magnoliopsida</taxon>
        <taxon>eudicotyledons</taxon>
        <taxon>Gunneridae</taxon>
        <taxon>Pentapetalae</taxon>
        <taxon>rosids</taxon>
        <taxon>fabids</taxon>
        <taxon>Rosales</taxon>
        <taxon>Cannabaceae</taxon>
        <taxon>Cannabis</taxon>
    </lineage>
</organism>
<sequence>MGKRLKLVANRLMKPIIKNMRRTLTTMEKRRRTTVRSKMGIIKMDITMNKTLSGSNVRLNDVEEDSKENALEEPIDKEKMENPANTKPCALEKDKGKRKVGEPLAKNTPIPPRNNMATDAFGLGHPSALRGRFVQNNRPDTQVQRPTIKGIEKLP</sequence>
<feature type="region of interest" description="Disordered" evidence="1">
    <location>
        <begin position="57"/>
        <end position="155"/>
    </location>
</feature>
<evidence type="ECO:0000313" key="2">
    <source>
        <dbReference type="EnsemblPlants" id="cds.evm.model.09.893"/>
    </source>
</evidence>
<reference evidence="2" key="1">
    <citation type="submission" date="2018-11" db="EMBL/GenBank/DDBJ databases">
        <authorList>
            <person name="Grassa J C."/>
        </authorList>
    </citation>
    <scope>NUCLEOTIDE SEQUENCE [LARGE SCALE GENOMIC DNA]</scope>
</reference>
<evidence type="ECO:0000256" key="1">
    <source>
        <dbReference type="SAM" id="MobiDB-lite"/>
    </source>
</evidence>
<feature type="compositionally biased region" description="Polar residues" evidence="1">
    <location>
        <begin position="134"/>
        <end position="145"/>
    </location>
</feature>
<reference evidence="2" key="2">
    <citation type="submission" date="2021-03" db="UniProtKB">
        <authorList>
            <consortium name="EnsemblPlants"/>
        </authorList>
    </citation>
    <scope>IDENTIFICATION</scope>
</reference>
<protein>
    <submittedName>
        <fullName evidence="2">Uncharacterized protein</fullName>
    </submittedName>
</protein>
<dbReference type="AlphaFoldDB" id="A0A803QHP9"/>
<dbReference type="Gramene" id="evm.model.09.893">
    <property type="protein sequence ID" value="cds.evm.model.09.893"/>
    <property type="gene ID" value="evm.TU.09.893"/>
</dbReference>
<evidence type="ECO:0000313" key="3">
    <source>
        <dbReference type="Proteomes" id="UP000596661"/>
    </source>
</evidence>
<feature type="compositionally biased region" description="Basic and acidic residues" evidence="1">
    <location>
        <begin position="67"/>
        <end position="81"/>
    </location>
</feature>
<name>A0A803QHP9_CANSA</name>
<accession>A0A803QHP9</accession>
<dbReference type="EMBL" id="UZAU01000740">
    <property type="status" value="NOT_ANNOTATED_CDS"/>
    <property type="molecule type" value="Genomic_DNA"/>
</dbReference>
<dbReference type="Proteomes" id="UP000596661">
    <property type="component" value="Chromosome 9"/>
</dbReference>